<sequence>MFAAALLKAAWKAVWLLMEVLPSGLRWQVSLASFASMPLNMRNTKCFAVCWSSWFTVRGSGSILLSKAMAAFARWRMYGKAKYVTTA</sequence>
<dbReference type="Proteomes" id="UP000887013">
    <property type="component" value="Unassembled WGS sequence"/>
</dbReference>
<gene>
    <name evidence="2" type="ORF">NPIL_250971</name>
</gene>
<comment type="caution">
    <text evidence="2">The sequence shown here is derived from an EMBL/GenBank/DDBJ whole genome shotgun (WGS) entry which is preliminary data.</text>
</comment>
<feature type="signal peptide" evidence="1">
    <location>
        <begin position="1"/>
        <end position="26"/>
    </location>
</feature>
<protein>
    <recommendedName>
        <fullName evidence="4">Secreted protein</fullName>
    </recommendedName>
</protein>
<dbReference type="EMBL" id="BMAW01049706">
    <property type="protein sequence ID" value="GFS72099.1"/>
    <property type="molecule type" value="Genomic_DNA"/>
</dbReference>
<feature type="chain" id="PRO_5036487267" description="Secreted protein" evidence="1">
    <location>
        <begin position="27"/>
        <end position="87"/>
    </location>
</feature>
<proteinExistence type="predicted"/>
<evidence type="ECO:0000313" key="3">
    <source>
        <dbReference type="Proteomes" id="UP000887013"/>
    </source>
</evidence>
<keyword evidence="1" id="KW-0732">Signal</keyword>
<evidence type="ECO:0000256" key="1">
    <source>
        <dbReference type="SAM" id="SignalP"/>
    </source>
</evidence>
<evidence type="ECO:0008006" key="4">
    <source>
        <dbReference type="Google" id="ProtNLM"/>
    </source>
</evidence>
<evidence type="ECO:0000313" key="2">
    <source>
        <dbReference type="EMBL" id="GFS72099.1"/>
    </source>
</evidence>
<accession>A0A8X6T3Y2</accession>
<reference evidence="2" key="1">
    <citation type="submission" date="2020-08" db="EMBL/GenBank/DDBJ databases">
        <title>Multicomponent nature underlies the extraordinary mechanical properties of spider dragline silk.</title>
        <authorList>
            <person name="Kono N."/>
            <person name="Nakamura H."/>
            <person name="Mori M."/>
            <person name="Yoshida Y."/>
            <person name="Ohtoshi R."/>
            <person name="Malay A.D."/>
            <person name="Moran D.A.P."/>
            <person name="Tomita M."/>
            <person name="Numata K."/>
            <person name="Arakawa K."/>
        </authorList>
    </citation>
    <scope>NUCLEOTIDE SEQUENCE</scope>
</reference>
<name>A0A8X6T3Y2_NEPPI</name>
<organism evidence="2 3">
    <name type="scientific">Nephila pilipes</name>
    <name type="common">Giant wood spider</name>
    <name type="synonym">Nephila maculata</name>
    <dbReference type="NCBI Taxonomy" id="299642"/>
    <lineage>
        <taxon>Eukaryota</taxon>
        <taxon>Metazoa</taxon>
        <taxon>Ecdysozoa</taxon>
        <taxon>Arthropoda</taxon>
        <taxon>Chelicerata</taxon>
        <taxon>Arachnida</taxon>
        <taxon>Araneae</taxon>
        <taxon>Araneomorphae</taxon>
        <taxon>Entelegynae</taxon>
        <taxon>Araneoidea</taxon>
        <taxon>Nephilidae</taxon>
        <taxon>Nephila</taxon>
    </lineage>
</organism>
<dbReference type="AlphaFoldDB" id="A0A8X6T3Y2"/>
<keyword evidence="3" id="KW-1185">Reference proteome</keyword>